<dbReference type="InterPro" id="IPR018490">
    <property type="entry name" value="cNMP-bd_dom_sf"/>
</dbReference>
<dbReference type="PROSITE" id="PS51063">
    <property type="entry name" value="HTH_CRP_2"/>
    <property type="match status" value="1"/>
</dbReference>
<dbReference type="Proteomes" id="UP000564378">
    <property type="component" value="Unassembled WGS sequence"/>
</dbReference>
<dbReference type="GO" id="GO:0003677">
    <property type="term" value="F:DNA binding"/>
    <property type="evidence" value="ECO:0007669"/>
    <property type="project" value="UniProtKB-KW"/>
</dbReference>
<keyword evidence="2" id="KW-0238">DNA-binding</keyword>
<dbReference type="PRINTS" id="PR00034">
    <property type="entry name" value="HTHCRP"/>
</dbReference>
<dbReference type="PANTHER" id="PTHR24567:SF28">
    <property type="entry name" value="LISTERIOLYSIN REGULATORY PROTEIN"/>
    <property type="match status" value="1"/>
</dbReference>
<dbReference type="Pfam" id="PF13545">
    <property type="entry name" value="HTH_Crp_2"/>
    <property type="match status" value="1"/>
</dbReference>
<evidence type="ECO:0000313" key="6">
    <source>
        <dbReference type="EMBL" id="MBC2778462.1"/>
    </source>
</evidence>
<sequence length="232" mass="24994">MTATALACDDCPVRDKAVCSALDSREKLQLAEIGRTQNFAAGEPIFQAGDDRMACATLIEGVAKLSTIDENGVERIVALLHPSGFLGRLFATHRDFFATALTPCRLCLFPRADFERVMTANPKLTQNILERTLDALEESRKLIDLIGKRRAVARVGGFLLMIEQSMCERPGEAGSAFELPLTRGEIADLLGLTIETVSRQLGALEKAGAISRHGGKGILILDRTALSAVANA</sequence>
<dbReference type="InterPro" id="IPR050397">
    <property type="entry name" value="Env_Response_Regulators"/>
</dbReference>
<comment type="caution">
    <text evidence="6">The sequence shown here is derived from an EMBL/GenBank/DDBJ whole genome shotgun (WGS) entry which is preliminary data.</text>
</comment>
<dbReference type="GO" id="GO:0005829">
    <property type="term" value="C:cytosol"/>
    <property type="evidence" value="ECO:0007669"/>
    <property type="project" value="TreeGrafter"/>
</dbReference>
<feature type="domain" description="HTH crp-type" evidence="5">
    <location>
        <begin position="149"/>
        <end position="224"/>
    </location>
</feature>
<proteinExistence type="predicted"/>
<dbReference type="SMART" id="SM00419">
    <property type="entry name" value="HTH_CRP"/>
    <property type="match status" value="1"/>
</dbReference>
<dbReference type="Gene3D" id="2.60.120.10">
    <property type="entry name" value="Jelly Rolls"/>
    <property type="match status" value="1"/>
</dbReference>
<dbReference type="InterPro" id="IPR000595">
    <property type="entry name" value="cNMP-bd_dom"/>
</dbReference>
<protein>
    <submittedName>
        <fullName evidence="6">Crp/Fnr family transcriptional regulator</fullName>
    </submittedName>
</protein>
<dbReference type="Gene3D" id="1.10.10.10">
    <property type="entry name" value="Winged helix-like DNA-binding domain superfamily/Winged helix DNA-binding domain"/>
    <property type="match status" value="1"/>
</dbReference>
<dbReference type="Pfam" id="PF00027">
    <property type="entry name" value="cNMP_binding"/>
    <property type="match status" value="1"/>
</dbReference>
<dbReference type="AlphaFoldDB" id="A0A842HZR2"/>
<keyword evidence="7" id="KW-1185">Reference proteome</keyword>
<dbReference type="SUPFAM" id="SSF51206">
    <property type="entry name" value="cAMP-binding domain-like"/>
    <property type="match status" value="1"/>
</dbReference>
<evidence type="ECO:0000313" key="7">
    <source>
        <dbReference type="Proteomes" id="UP000564378"/>
    </source>
</evidence>
<evidence type="ECO:0000256" key="1">
    <source>
        <dbReference type="ARBA" id="ARBA00023015"/>
    </source>
</evidence>
<evidence type="ECO:0000259" key="5">
    <source>
        <dbReference type="PROSITE" id="PS51063"/>
    </source>
</evidence>
<dbReference type="EMBL" id="JACJVJ010000002">
    <property type="protein sequence ID" value="MBC2778462.1"/>
    <property type="molecule type" value="Genomic_DNA"/>
</dbReference>
<dbReference type="CDD" id="cd00092">
    <property type="entry name" value="HTH_CRP"/>
    <property type="match status" value="1"/>
</dbReference>
<dbReference type="PANTHER" id="PTHR24567">
    <property type="entry name" value="CRP FAMILY TRANSCRIPTIONAL REGULATORY PROTEIN"/>
    <property type="match status" value="1"/>
</dbReference>
<feature type="domain" description="Cyclic nucleotide-binding" evidence="4">
    <location>
        <begin position="18"/>
        <end position="135"/>
    </location>
</feature>
<organism evidence="6 7">
    <name type="scientific">Parasphingopyxis marina</name>
    <dbReference type="NCBI Taxonomy" id="2761622"/>
    <lineage>
        <taxon>Bacteria</taxon>
        <taxon>Pseudomonadati</taxon>
        <taxon>Pseudomonadota</taxon>
        <taxon>Alphaproteobacteria</taxon>
        <taxon>Sphingomonadales</taxon>
        <taxon>Sphingomonadaceae</taxon>
        <taxon>Parasphingopyxis</taxon>
    </lineage>
</organism>
<dbReference type="InterPro" id="IPR012318">
    <property type="entry name" value="HTH_CRP"/>
</dbReference>
<evidence type="ECO:0000256" key="2">
    <source>
        <dbReference type="ARBA" id="ARBA00023125"/>
    </source>
</evidence>
<dbReference type="RefSeq" id="WP_185801716.1">
    <property type="nucleotide sequence ID" value="NZ_JACJVJ010000002.1"/>
</dbReference>
<dbReference type="InterPro" id="IPR036388">
    <property type="entry name" value="WH-like_DNA-bd_sf"/>
</dbReference>
<dbReference type="PROSITE" id="PS50042">
    <property type="entry name" value="CNMP_BINDING_3"/>
    <property type="match status" value="1"/>
</dbReference>
<dbReference type="InterPro" id="IPR018335">
    <property type="entry name" value="Tscrpt_reg_HTH_Crp-type_CS"/>
</dbReference>
<accession>A0A842HZR2</accession>
<dbReference type="InterPro" id="IPR036390">
    <property type="entry name" value="WH_DNA-bd_sf"/>
</dbReference>
<dbReference type="CDD" id="cd00038">
    <property type="entry name" value="CAP_ED"/>
    <property type="match status" value="1"/>
</dbReference>
<keyword evidence="1" id="KW-0805">Transcription regulation</keyword>
<dbReference type="SMART" id="SM00100">
    <property type="entry name" value="cNMP"/>
    <property type="match status" value="1"/>
</dbReference>
<dbReference type="InterPro" id="IPR014710">
    <property type="entry name" value="RmlC-like_jellyroll"/>
</dbReference>
<name>A0A842HZR2_9SPHN</name>
<gene>
    <name evidence="6" type="ORF">H6P80_12620</name>
</gene>
<dbReference type="SUPFAM" id="SSF46785">
    <property type="entry name" value="Winged helix' DNA-binding domain"/>
    <property type="match status" value="1"/>
</dbReference>
<reference evidence="6 7" key="1">
    <citation type="submission" date="2020-08" db="EMBL/GenBank/DDBJ databases">
        <title>Draft genome sequence of Parasphingopyxis sp. GrpM-11.</title>
        <authorList>
            <person name="Oh J."/>
            <person name="Roh D.-H."/>
        </authorList>
    </citation>
    <scope>NUCLEOTIDE SEQUENCE [LARGE SCALE GENOMIC DNA]</scope>
    <source>
        <strain evidence="6 7">GrpM-11</strain>
    </source>
</reference>
<keyword evidence="3" id="KW-0804">Transcription</keyword>
<evidence type="ECO:0000256" key="3">
    <source>
        <dbReference type="ARBA" id="ARBA00023163"/>
    </source>
</evidence>
<dbReference type="GO" id="GO:0003700">
    <property type="term" value="F:DNA-binding transcription factor activity"/>
    <property type="evidence" value="ECO:0007669"/>
    <property type="project" value="InterPro"/>
</dbReference>
<dbReference type="PROSITE" id="PS00042">
    <property type="entry name" value="HTH_CRP_1"/>
    <property type="match status" value="1"/>
</dbReference>
<evidence type="ECO:0000259" key="4">
    <source>
        <dbReference type="PROSITE" id="PS50042"/>
    </source>
</evidence>